<evidence type="ECO:0000313" key="2">
    <source>
        <dbReference type="EMBL" id="OGL73153.1"/>
    </source>
</evidence>
<dbReference type="Gene3D" id="3.40.830.10">
    <property type="entry name" value="LigB-like"/>
    <property type="match status" value="1"/>
</dbReference>
<proteinExistence type="predicted"/>
<dbReference type="Pfam" id="PF02900">
    <property type="entry name" value="LigB"/>
    <property type="match status" value="1"/>
</dbReference>
<gene>
    <name evidence="2" type="ORF">A3C96_01525</name>
</gene>
<dbReference type="Proteomes" id="UP000177088">
    <property type="component" value="Unassembled WGS sequence"/>
</dbReference>
<feature type="domain" description="Extradiol ring-cleavage dioxygenase class III enzyme subunit B" evidence="1">
    <location>
        <begin position="6"/>
        <end position="258"/>
    </location>
</feature>
<dbReference type="EMBL" id="MGEA01000068">
    <property type="protein sequence ID" value="OGL73153.1"/>
    <property type="molecule type" value="Genomic_DNA"/>
</dbReference>
<evidence type="ECO:0000259" key="1">
    <source>
        <dbReference type="Pfam" id="PF02900"/>
    </source>
</evidence>
<sequence length="264" mass="29233">MALVFAAITPHSPLLLPTIAKDKADLLLPTRQAVLALEQELYLTKPDTLLIMTPHGEGLPDAVSINYSENYVADFSEFGDLVTSRKWRPDNLLIDRIREDFKTKQLPLTLTDSDTLDYGCGVPLVFLTAHLPNIRIVPLAVPRMDNKTHFRIGRELKDEILKSTARIGVIASADLSSRVTNDSPAGFSPRGVAFDERIIELVKRHEHIGLLDVDQAWADEAQACGLPVLATLFGLMEEIKHGSVIMSYERPLGVGYLVAHMTMP</sequence>
<accession>A0A1F7U4F2</accession>
<dbReference type="SUPFAM" id="SSF53213">
    <property type="entry name" value="LigB-like"/>
    <property type="match status" value="1"/>
</dbReference>
<reference evidence="2 3" key="1">
    <citation type="journal article" date="2016" name="Nat. Commun.">
        <title>Thousands of microbial genomes shed light on interconnected biogeochemical processes in an aquifer system.</title>
        <authorList>
            <person name="Anantharaman K."/>
            <person name="Brown C.T."/>
            <person name="Hug L.A."/>
            <person name="Sharon I."/>
            <person name="Castelle C.J."/>
            <person name="Probst A.J."/>
            <person name="Thomas B.C."/>
            <person name="Singh A."/>
            <person name="Wilkins M.J."/>
            <person name="Karaoz U."/>
            <person name="Brodie E.L."/>
            <person name="Williams K.H."/>
            <person name="Hubbard S.S."/>
            <person name="Banfield J.F."/>
        </authorList>
    </citation>
    <scope>NUCLEOTIDE SEQUENCE [LARGE SCALE GENOMIC DNA]</scope>
</reference>
<name>A0A1F7U4F2_9BACT</name>
<dbReference type="GO" id="GO:0008198">
    <property type="term" value="F:ferrous iron binding"/>
    <property type="evidence" value="ECO:0007669"/>
    <property type="project" value="InterPro"/>
</dbReference>
<evidence type="ECO:0000313" key="3">
    <source>
        <dbReference type="Proteomes" id="UP000177088"/>
    </source>
</evidence>
<protein>
    <recommendedName>
        <fullName evidence="1">Extradiol ring-cleavage dioxygenase class III enzyme subunit B domain-containing protein</fullName>
    </recommendedName>
</protein>
<dbReference type="InterPro" id="IPR004183">
    <property type="entry name" value="Xdiol_dOase_suB"/>
</dbReference>
<dbReference type="GO" id="GO:0016702">
    <property type="term" value="F:oxidoreductase activity, acting on single donors with incorporation of molecular oxygen, incorporation of two atoms of oxygen"/>
    <property type="evidence" value="ECO:0007669"/>
    <property type="project" value="UniProtKB-ARBA"/>
</dbReference>
<comment type="caution">
    <text evidence="2">The sequence shown here is derived from an EMBL/GenBank/DDBJ whole genome shotgun (WGS) entry which is preliminary data.</text>
</comment>
<organism evidence="2 3">
    <name type="scientific">Candidatus Uhrbacteria bacterium RIFCSPHIGHO2_02_FULL_60_10</name>
    <dbReference type="NCBI Taxonomy" id="1802392"/>
    <lineage>
        <taxon>Bacteria</taxon>
        <taxon>Candidatus Uhriibacteriota</taxon>
    </lineage>
</organism>
<dbReference type="AlphaFoldDB" id="A0A1F7U4F2"/>
<dbReference type="CDD" id="cd07951">
    <property type="entry name" value="ED_3B_N_AMMECR1"/>
    <property type="match status" value="1"/>
</dbReference>